<keyword evidence="6" id="KW-1185">Reference proteome</keyword>
<reference evidence="4" key="2">
    <citation type="submission" date="2017-04" db="EMBL/GenBank/DDBJ databases">
        <authorList>
            <person name="Afonso C.L."/>
            <person name="Miller P.J."/>
            <person name="Scott M.A."/>
            <person name="Spackman E."/>
            <person name="Goraichik I."/>
            <person name="Dimitrov K.M."/>
            <person name="Suarez D.L."/>
            <person name="Swayne D.E."/>
        </authorList>
    </citation>
    <scope>NUCLEOTIDE SEQUENCE [LARGE SCALE GENOMIC DNA]</scope>
    <source>
        <strain evidence="4">FDF-1</strain>
    </source>
</reference>
<dbReference type="PIRSF" id="PIRSF006661">
    <property type="entry name" value="PP-lp_UCP006661"/>
    <property type="match status" value="1"/>
</dbReference>
<evidence type="ECO:0000259" key="1">
    <source>
        <dbReference type="Pfam" id="PF00733"/>
    </source>
</evidence>
<dbReference type="EMBL" id="JWTK01000002">
    <property type="protein sequence ID" value="OJH49876.1"/>
    <property type="molecule type" value="Genomic_DNA"/>
</dbReference>
<dbReference type="AlphaFoldDB" id="A0A1L9C5Y5"/>
<dbReference type="CDD" id="cd01990">
    <property type="entry name" value="LarE-like"/>
    <property type="match status" value="1"/>
</dbReference>
<dbReference type="EMBL" id="RJJH01000001">
    <property type="protein sequence ID" value="RNI13312.1"/>
    <property type="molecule type" value="Genomic_DNA"/>
</dbReference>
<dbReference type="GO" id="GO:0006529">
    <property type="term" value="P:asparagine biosynthetic process"/>
    <property type="evidence" value="ECO:0007669"/>
    <property type="project" value="InterPro"/>
</dbReference>
<accession>A0A1L9C5Y5</accession>
<protein>
    <submittedName>
        <fullName evidence="3">ATP-dependent sacrificial sulfur transferase LarE</fullName>
    </submittedName>
    <submittedName>
        <fullName evidence="2">ExsB family protein</fullName>
    </submittedName>
</protein>
<dbReference type="InterPro" id="IPR001962">
    <property type="entry name" value="Asn_synthase"/>
</dbReference>
<organism evidence="2 5">
    <name type="scientific">Methanohalophilus portucalensis FDF-1</name>
    <dbReference type="NCBI Taxonomy" id="523843"/>
    <lineage>
        <taxon>Archaea</taxon>
        <taxon>Methanobacteriati</taxon>
        <taxon>Methanobacteriota</taxon>
        <taxon>Stenosarchaea group</taxon>
        <taxon>Methanomicrobia</taxon>
        <taxon>Methanosarcinales</taxon>
        <taxon>Methanosarcinaceae</taxon>
        <taxon>Methanohalophilus</taxon>
    </lineage>
</organism>
<evidence type="ECO:0000313" key="4">
    <source>
        <dbReference type="EMBL" id="SMH33271.1"/>
    </source>
</evidence>
<name>A0A1L9C5Y5_9EURY</name>
<dbReference type="Pfam" id="PF00733">
    <property type="entry name" value="Asn_synthase"/>
    <property type="match status" value="1"/>
</dbReference>
<keyword evidence="3" id="KW-0808">Transferase</keyword>
<dbReference type="PANTHER" id="PTHR43169">
    <property type="entry name" value="EXSB FAMILY PROTEIN"/>
    <property type="match status" value="1"/>
</dbReference>
<feature type="domain" description="Asparagine synthetase" evidence="1">
    <location>
        <begin position="16"/>
        <end position="87"/>
    </location>
</feature>
<dbReference type="SUPFAM" id="SSF52402">
    <property type="entry name" value="Adenine nucleotide alpha hydrolases-like"/>
    <property type="match status" value="1"/>
</dbReference>
<dbReference type="Proteomes" id="UP000193969">
    <property type="component" value="Unassembled WGS sequence"/>
</dbReference>
<dbReference type="Proteomes" id="UP000185713">
    <property type="component" value="Unassembled WGS sequence"/>
</dbReference>
<dbReference type="Proteomes" id="UP000278252">
    <property type="component" value="Unassembled WGS sequence"/>
</dbReference>
<reference evidence="3 7" key="4">
    <citation type="submission" date="2018-10" db="EMBL/GenBank/DDBJ databases">
        <title>Cultivation of a novel Methanohalophilus strain from Kebrit Deep of the Red Sea and a genomic comparison of members of the genus Methanohalophilus.</title>
        <authorList>
            <person name="Guan Y."/>
            <person name="Ngugi D.K."/>
            <person name="Stingl U."/>
        </authorList>
    </citation>
    <scope>NUCLEOTIDE SEQUENCE [LARGE SCALE GENOMIC DNA]</scope>
    <source>
        <strain evidence="3 7">DSM 7471</strain>
    </source>
</reference>
<dbReference type="GO" id="GO:0016783">
    <property type="term" value="F:sulfurtransferase activity"/>
    <property type="evidence" value="ECO:0007669"/>
    <property type="project" value="InterPro"/>
</dbReference>
<gene>
    <name evidence="3" type="primary">larE</name>
    <name evidence="3" type="ORF">EFE41_01650</name>
    <name evidence="2" type="ORF">MPF_0664</name>
    <name evidence="4" type="ORF">SAMN06264941_0680</name>
</gene>
<dbReference type="InterPro" id="IPR052188">
    <property type="entry name" value="Ni-pincer_cofactor_biosynth"/>
</dbReference>
<proteinExistence type="predicted"/>
<sequence length="265" mass="29371">MTANKLRELEEIIKDTGPMAILFSGGVDSSLLAVVARKVQGKNCICILLDSPLIPRSAVYSARKIADENSLELHVLNFNPLEYQDILNNSKDRCYHCKKKIIQTAKEYASTLGFTIIADGTNVSDTHTLRPGLAACREEGIFHPFVSAGISKADIRQIARQEKYDFWDLPSSACLASRIPYGEMLDAGKLGKAEQGEDILHRMGFLQCRMRLHEGGTLARIEVHPEQIPMAVLKMDDLISHLKATGITHVCLDLEGYRSGSMDEI</sequence>
<evidence type="ECO:0000313" key="6">
    <source>
        <dbReference type="Proteomes" id="UP000193969"/>
    </source>
</evidence>
<evidence type="ECO:0000313" key="2">
    <source>
        <dbReference type="EMBL" id="OJH49876.1"/>
    </source>
</evidence>
<dbReference type="Gene3D" id="3.40.50.620">
    <property type="entry name" value="HUPs"/>
    <property type="match status" value="1"/>
</dbReference>
<evidence type="ECO:0000313" key="7">
    <source>
        <dbReference type="Proteomes" id="UP000278252"/>
    </source>
</evidence>
<evidence type="ECO:0000313" key="5">
    <source>
        <dbReference type="Proteomes" id="UP000185713"/>
    </source>
</evidence>
<dbReference type="PANTHER" id="PTHR43169:SF2">
    <property type="entry name" value="NAD_GMP SYNTHASE DOMAIN-CONTAINING PROTEIN"/>
    <property type="match status" value="1"/>
</dbReference>
<reference evidence="2 5" key="1">
    <citation type="submission" date="2014-12" db="EMBL/GenBank/DDBJ databases">
        <title>The genome sequence of Methanohalophilus portucalensis strain FDF1.</title>
        <authorList>
            <person name="Lai M.-C."/>
            <person name="Lai S.-J."/>
        </authorList>
    </citation>
    <scope>NUCLEOTIDE SEQUENCE [LARGE SCALE GENOMIC DNA]</scope>
    <source>
        <strain evidence="2 5">FDF-1</strain>
    </source>
</reference>
<dbReference type="InterPro" id="IPR005232">
    <property type="entry name" value="LarE"/>
</dbReference>
<evidence type="ECO:0000313" key="3">
    <source>
        <dbReference type="EMBL" id="RNI13312.1"/>
    </source>
</evidence>
<dbReference type="STRING" id="523843.SAMN06264941_0680"/>
<dbReference type="NCBIfam" id="TIGR00268">
    <property type="entry name" value="ATP-dependent sacrificial sulfur transferase LarE"/>
    <property type="match status" value="1"/>
</dbReference>
<dbReference type="InterPro" id="IPR014729">
    <property type="entry name" value="Rossmann-like_a/b/a_fold"/>
</dbReference>
<dbReference type="RefSeq" id="WP_072358999.1">
    <property type="nucleotide sequence ID" value="NZ_FXBN01000001.1"/>
</dbReference>
<dbReference type="EMBL" id="FXBN01000001">
    <property type="protein sequence ID" value="SMH33271.1"/>
    <property type="molecule type" value="Genomic_DNA"/>
</dbReference>
<reference evidence="6" key="3">
    <citation type="submission" date="2017-04" db="EMBL/GenBank/DDBJ databases">
        <authorList>
            <person name="Varghese N."/>
            <person name="Submissions S."/>
        </authorList>
    </citation>
    <scope>NUCLEOTIDE SEQUENCE [LARGE SCALE GENOMIC DNA]</scope>
    <source>
        <strain evidence="6">FDF-1</strain>
    </source>
</reference>
<dbReference type="GO" id="GO:0004066">
    <property type="term" value="F:asparagine synthase (glutamine-hydrolyzing) activity"/>
    <property type="evidence" value="ECO:0007669"/>
    <property type="project" value="InterPro"/>
</dbReference>